<sequence>MELKSLCVICGKHVSDEEIVKCSVCGASMHKSCARDESLLDSEENYLCPYDAMLAALDWFDAIVTTYVSTLDENQKNDILSRLKAYVELLTK</sequence>
<proteinExistence type="predicted"/>
<evidence type="ECO:0000259" key="4">
    <source>
        <dbReference type="Pfam" id="PF00628"/>
    </source>
</evidence>
<dbReference type="InterPro" id="IPR013083">
    <property type="entry name" value="Znf_RING/FYVE/PHD"/>
</dbReference>
<dbReference type="AlphaFoldDB" id="A0A7C4D004"/>
<evidence type="ECO:0000313" key="5">
    <source>
        <dbReference type="EMBL" id="HGM06886.1"/>
    </source>
</evidence>
<accession>A0A7C4D004</accession>
<dbReference type="EMBL" id="DTCA01000023">
    <property type="protein sequence ID" value="HGM06886.1"/>
    <property type="molecule type" value="Genomic_DNA"/>
</dbReference>
<name>A0A7C4D004_9CREN</name>
<evidence type="ECO:0000256" key="1">
    <source>
        <dbReference type="ARBA" id="ARBA00022723"/>
    </source>
</evidence>
<dbReference type="InterPro" id="IPR011011">
    <property type="entry name" value="Znf_FYVE_PHD"/>
</dbReference>
<evidence type="ECO:0000256" key="3">
    <source>
        <dbReference type="ARBA" id="ARBA00022833"/>
    </source>
</evidence>
<keyword evidence="3" id="KW-0862">Zinc</keyword>
<keyword evidence="1" id="KW-0479">Metal-binding</keyword>
<dbReference type="Gene3D" id="3.30.40.10">
    <property type="entry name" value="Zinc/RING finger domain, C3HC4 (zinc finger)"/>
    <property type="match status" value="1"/>
</dbReference>
<comment type="caution">
    <text evidence="5">The sequence shown here is derived from an EMBL/GenBank/DDBJ whole genome shotgun (WGS) entry which is preliminary data.</text>
</comment>
<dbReference type="InterPro" id="IPR019787">
    <property type="entry name" value="Znf_PHD-finger"/>
</dbReference>
<evidence type="ECO:0000256" key="2">
    <source>
        <dbReference type="ARBA" id="ARBA00022771"/>
    </source>
</evidence>
<keyword evidence="2" id="KW-0863">Zinc-finger</keyword>
<gene>
    <name evidence="5" type="ORF">ENU31_00550</name>
</gene>
<reference evidence="5" key="1">
    <citation type="journal article" date="2020" name="mSystems">
        <title>Genome- and Community-Level Interaction Insights into Carbon Utilization and Element Cycling Functions of Hydrothermarchaeota in Hydrothermal Sediment.</title>
        <authorList>
            <person name="Zhou Z."/>
            <person name="Liu Y."/>
            <person name="Xu W."/>
            <person name="Pan J."/>
            <person name="Luo Z.H."/>
            <person name="Li M."/>
        </authorList>
    </citation>
    <scope>NUCLEOTIDE SEQUENCE [LARGE SCALE GENOMIC DNA]</scope>
    <source>
        <strain evidence="5">SpSt-658</strain>
    </source>
</reference>
<feature type="domain" description="PHD-type" evidence="4">
    <location>
        <begin position="7"/>
        <end position="49"/>
    </location>
</feature>
<protein>
    <recommendedName>
        <fullName evidence="4">PHD-type domain-containing protein</fullName>
    </recommendedName>
</protein>
<dbReference type="SUPFAM" id="SSF57903">
    <property type="entry name" value="FYVE/PHD zinc finger"/>
    <property type="match status" value="1"/>
</dbReference>
<organism evidence="5">
    <name type="scientific">Ignisphaera aggregans</name>
    <dbReference type="NCBI Taxonomy" id="334771"/>
    <lineage>
        <taxon>Archaea</taxon>
        <taxon>Thermoproteota</taxon>
        <taxon>Thermoprotei</taxon>
        <taxon>Desulfurococcales</taxon>
        <taxon>Desulfurococcaceae</taxon>
        <taxon>Ignisphaera</taxon>
    </lineage>
</organism>
<dbReference type="Pfam" id="PF00628">
    <property type="entry name" value="PHD"/>
    <property type="match status" value="1"/>
</dbReference>